<dbReference type="KEGG" id="bic:LMTR13_31365"/>
<sequence>MGIDTDRHFIERMHWDEVARRIGDGAAAILPIGAAAKQHGFHLPLNTDRIQAEWLAARMAKKIDALIWPTLTYGHYPAFVDYAGSSSLSISTFEALVREIAGQILAGGCPKLLVLNTGISTLAPVDRALARLDNARIRHLWIHEGPRYPRVARQLAEQSHGSHADELETSLMLALAPHLVDMTRAEASPVMNHETPGALTPSDPNSPNYSRSGSYGDPTRATSAKGEALLAAMLDDLHEQAASFIAQDPAEDRSAAVQAVLR</sequence>
<gene>
    <name evidence="7" type="ORF">LMTR13_31365</name>
</gene>
<dbReference type="Proteomes" id="UP000092839">
    <property type="component" value="Chromosome"/>
</dbReference>
<dbReference type="InterPro" id="IPR024087">
    <property type="entry name" value="Creatininase-like_sf"/>
</dbReference>
<dbReference type="EMBL" id="CP016428">
    <property type="protein sequence ID" value="ANW03976.1"/>
    <property type="molecule type" value="Genomic_DNA"/>
</dbReference>
<dbReference type="Pfam" id="PF02633">
    <property type="entry name" value="Creatininase"/>
    <property type="match status" value="1"/>
</dbReference>
<feature type="compositionally biased region" description="Polar residues" evidence="6">
    <location>
        <begin position="202"/>
        <end position="213"/>
    </location>
</feature>
<protein>
    <recommendedName>
        <fullName evidence="9">Creatininase family protein</fullName>
    </recommendedName>
</protein>
<evidence type="ECO:0008006" key="9">
    <source>
        <dbReference type="Google" id="ProtNLM"/>
    </source>
</evidence>
<keyword evidence="8" id="KW-1185">Reference proteome</keyword>
<evidence type="ECO:0000256" key="6">
    <source>
        <dbReference type="SAM" id="MobiDB-lite"/>
    </source>
</evidence>
<evidence type="ECO:0000256" key="2">
    <source>
        <dbReference type="ARBA" id="ARBA00022723"/>
    </source>
</evidence>
<name>A0A1B1UMK6_9BRAD</name>
<dbReference type="GO" id="GO:0009231">
    <property type="term" value="P:riboflavin biosynthetic process"/>
    <property type="evidence" value="ECO:0007669"/>
    <property type="project" value="TreeGrafter"/>
</dbReference>
<evidence type="ECO:0000256" key="5">
    <source>
        <dbReference type="ARBA" id="ARBA00024029"/>
    </source>
</evidence>
<dbReference type="GO" id="GO:0016811">
    <property type="term" value="F:hydrolase activity, acting on carbon-nitrogen (but not peptide) bonds, in linear amides"/>
    <property type="evidence" value="ECO:0007669"/>
    <property type="project" value="TreeGrafter"/>
</dbReference>
<evidence type="ECO:0000313" key="7">
    <source>
        <dbReference type="EMBL" id="ANW03976.1"/>
    </source>
</evidence>
<evidence type="ECO:0000256" key="1">
    <source>
        <dbReference type="ARBA" id="ARBA00001947"/>
    </source>
</evidence>
<dbReference type="PANTHER" id="PTHR35005">
    <property type="entry name" value="3-DEHYDRO-SCYLLO-INOSOSE HYDROLASE"/>
    <property type="match status" value="1"/>
</dbReference>
<dbReference type="STRING" id="1274631.LMTR13_31365"/>
<dbReference type="RefSeq" id="WP_065731139.1">
    <property type="nucleotide sequence ID" value="NZ_CP016428.1"/>
</dbReference>
<comment type="cofactor">
    <cofactor evidence="1">
        <name>Zn(2+)</name>
        <dbReference type="ChEBI" id="CHEBI:29105"/>
    </cofactor>
</comment>
<accession>A0A1B1UMK6</accession>
<dbReference type="InterPro" id="IPR003785">
    <property type="entry name" value="Creatininase/forma_Hydrolase"/>
</dbReference>
<evidence type="ECO:0000256" key="3">
    <source>
        <dbReference type="ARBA" id="ARBA00022801"/>
    </source>
</evidence>
<evidence type="ECO:0000313" key="8">
    <source>
        <dbReference type="Proteomes" id="UP000092839"/>
    </source>
</evidence>
<organism evidence="7 8">
    <name type="scientific">Bradyrhizobium icense</name>
    <dbReference type="NCBI Taxonomy" id="1274631"/>
    <lineage>
        <taxon>Bacteria</taxon>
        <taxon>Pseudomonadati</taxon>
        <taxon>Pseudomonadota</taxon>
        <taxon>Alphaproteobacteria</taxon>
        <taxon>Hyphomicrobiales</taxon>
        <taxon>Nitrobacteraceae</taxon>
        <taxon>Bradyrhizobium</taxon>
    </lineage>
</organism>
<dbReference type="AlphaFoldDB" id="A0A1B1UMK6"/>
<dbReference type="PANTHER" id="PTHR35005:SF1">
    <property type="entry name" value="2-AMINO-5-FORMYLAMINO-6-RIBOSYLAMINOPYRIMIDIN-4(3H)-ONE 5'-MONOPHOSPHATE DEFORMYLASE"/>
    <property type="match status" value="1"/>
</dbReference>
<reference evidence="7 8" key="1">
    <citation type="submission" date="2016-07" db="EMBL/GenBank/DDBJ databases">
        <title>Complete genome sequence of Bradyrhizobium icense LMTR 13T, a potential inoculant strain isolated from lima bean (Phaseolus lunatus) in Peru.</title>
        <authorList>
            <person name="Ormeno-Orrillo E."/>
            <person name="Duran D."/>
            <person name="Rogel M.A."/>
            <person name="Rey L."/>
            <person name="Imperial J."/>
            <person name="Ruiz-Argueso T."/>
            <person name="Martinez-Romero E."/>
        </authorList>
    </citation>
    <scope>NUCLEOTIDE SEQUENCE [LARGE SCALE GENOMIC DNA]</scope>
    <source>
        <strain evidence="7 8">LMTR 13</strain>
    </source>
</reference>
<dbReference type="GO" id="GO:0046872">
    <property type="term" value="F:metal ion binding"/>
    <property type="evidence" value="ECO:0007669"/>
    <property type="project" value="UniProtKB-KW"/>
</dbReference>
<evidence type="ECO:0000256" key="4">
    <source>
        <dbReference type="ARBA" id="ARBA00022833"/>
    </source>
</evidence>
<keyword evidence="4" id="KW-0862">Zinc</keyword>
<comment type="similarity">
    <text evidence="5">Belongs to the creatininase superfamily.</text>
</comment>
<keyword evidence="3" id="KW-0378">Hydrolase</keyword>
<dbReference type="SUPFAM" id="SSF102215">
    <property type="entry name" value="Creatininase"/>
    <property type="match status" value="1"/>
</dbReference>
<keyword evidence="2" id="KW-0479">Metal-binding</keyword>
<dbReference type="Gene3D" id="3.40.50.10310">
    <property type="entry name" value="Creatininase"/>
    <property type="match status" value="1"/>
</dbReference>
<proteinExistence type="inferred from homology"/>
<feature type="region of interest" description="Disordered" evidence="6">
    <location>
        <begin position="192"/>
        <end position="222"/>
    </location>
</feature>